<dbReference type="InterPro" id="IPR048666">
    <property type="entry name" value="RedAm-like_C"/>
</dbReference>
<dbReference type="PIRSF" id="PIRSF000103">
    <property type="entry name" value="HIBADH"/>
    <property type="match status" value="1"/>
</dbReference>
<dbReference type="InterPro" id="IPR006115">
    <property type="entry name" value="6PGDH_NADP-bd"/>
</dbReference>
<reference evidence="5 6" key="1">
    <citation type="submission" date="2019-05" db="EMBL/GenBank/DDBJ databases">
        <title>Draft genome sequence of Nonomuraea turkmeniaca DSM 43926.</title>
        <authorList>
            <person name="Saricaoglu S."/>
            <person name="Isik K."/>
        </authorList>
    </citation>
    <scope>NUCLEOTIDE SEQUENCE [LARGE SCALE GENOMIC DNA]</scope>
    <source>
        <strain evidence="5 6">DSM 43926</strain>
    </source>
</reference>
<dbReference type="Gene3D" id="3.40.50.720">
    <property type="entry name" value="NAD(P)-binding Rossmann-like Domain"/>
    <property type="match status" value="1"/>
</dbReference>
<dbReference type="Pfam" id="PF21761">
    <property type="entry name" value="RedAm-like_C"/>
    <property type="match status" value="1"/>
</dbReference>
<evidence type="ECO:0000313" key="5">
    <source>
        <dbReference type="EMBL" id="TMR21639.1"/>
    </source>
</evidence>
<dbReference type="GO" id="GO:0050661">
    <property type="term" value="F:NADP binding"/>
    <property type="evidence" value="ECO:0007669"/>
    <property type="project" value="InterPro"/>
</dbReference>
<comment type="similarity">
    <text evidence="1">Belongs to the HIBADH-related family.</text>
</comment>
<organism evidence="5 6">
    <name type="scientific">Nonomuraea turkmeniaca</name>
    <dbReference type="NCBI Taxonomy" id="103838"/>
    <lineage>
        <taxon>Bacteria</taxon>
        <taxon>Bacillati</taxon>
        <taxon>Actinomycetota</taxon>
        <taxon>Actinomycetes</taxon>
        <taxon>Streptosporangiales</taxon>
        <taxon>Streptosporangiaceae</taxon>
        <taxon>Nonomuraea</taxon>
    </lineage>
</organism>
<dbReference type="Proteomes" id="UP000309128">
    <property type="component" value="Unassembled WGS sequence"/>
</dbReference>
<dbReference type="EMBL" id="VCKY01000040">
    <property type="protein sequence ID" value="TMR21639.1"/>
    <property type="molecule type" value="Genomic_DNA"/>
</dbReference>
<gene>
    <name evidence="5" type="ORF">ETD86_14520</name>
</gene>
<evidence type="ECO:0000313" key="6">
    <source>
        <dbReference type="Proteomes" id="UP000309128"/>
    </source>
</evidence>
<dbReference type="RefSeq" id="WP_138666671.1">
    <property type="nucleotide sequence ID" value="NZ_VCKY01000040.1"/>
</dbReference>
<keyword evidence="6" id="KW-1185">Reference proteome</keyword>
<feature type="domain" description="6-phosphogluconate dehydrogenase NADP-binding" evidence="3">
    <location>
        <begin position="4"/>
        <end position="151"/>
    </location>
</feature>
<dbReference type="InterPro" id="IPR051265">
    <property type="entry name" value="HIBADH-related_NP60_sf"/>
</dbReference>
<dbReference type="SUPFAM" id="SSF51735">
    <property type="entry name" value="NAD(P)-binding Rossmann-fold domains"/>
    <property type="match status" value="1"/>
</dbReference>
<evidence type="ECO:0000256" key="1">
    <source>
        <dbReference type="ARBA" id="ARBA00009080"/>
    </source>
</evidence>
<dbReference type="Gene3D" id="1.10.1040.10">
    <property type="entry name" value="N-(1-d-carboxylethyl)-l-norvaline Dehydrogenase, domain 2"/>
    <property type="match status" value="1"/>
</dbReference>
<dbReference type="PANTHER" id="PTHR43580">
    <property type="entry name" value="OXIDOREDUCTASE GLYR1-RELATED"/>
    <property type="match status" value="1"/>
</dbReference>
<comment type="caution">
    <text evidence="5">The sequence shown here is derived from an EMBL/GenBank/DDBJ whole genome shotgun (WGS) entry which is preliminary data.</text>
</comment>
<feature type="domain" description="NADPH-dependent reductive aminase-like C-terminal" evidence="4">
    <location>
        <begin position="153"/>
        <end position="285"/>
    </location>
</feature>
<sequence length="286" mass="30432">MSDVTIVGLGPMGSAMAETLLAAGHRVKVWNRTASKAEPLLAKGAGQAATAADGDLLVVSQISYQAMYDSIGDARLDGKVLVNLSSDSPERLRAAARWVAGRGGTLITGGIMVPPPGIGQPGAYTFYSGPKDVLDQHATTLEALSEITYVGEDEGLAMMYYQAQLLIFWSSLTSHMHAMAMLRTAGVSPLEFLPFAQETFTQLGSDDGPMAYAKILAEEFEAETYPGEQNSLRMQAVGLGHVVEALEEAGMETTVPNALKRLFERADAEGRGHEGLGTVIESIRKP</sequence>
<evidence type="ECO:0000259" key="3">
    <source>
        <dbReference type="Pfam" id="PF03446"/>
    </source>
</evidence>
<dbReference type="AlphaFoldDB" id="A0A5S4FM12"/>
<evidence type="ECO:0000256" key="2">
    <source>
        <dbReference type="ARBA" id="ARBA00023002"/>
    </source>
</evidence>
<proteinExistence type="inferred from homology"/>
<evidence type="ECO:0000259" key="4">
    <source>
        <dbReference type="Pfam" id="PF21761"/>
    </source>
</evidence>
<keyword evidence="2" id="KW-0560">Oxidoreductase</keyword>
<dbReference type="InterPro" id="IPR036291">
    <property type="entry name" value="NAD(P)-bd_dom_sf"/>
</dbReference>
<dbReference type="InterPro" id="IPR015815">
    <property type="entry name" value="HIBADH-related"/>
</dbReference>
<dbReference type="Pfam" id="PF03446">
    <property type="entry name" value="NAD_binding_2"/>
    <property type="match status" value="1"/>
</dbReference>
<dbReference type="InterPro" id="IPR013328">
    <property type="entry name" value="6PGD_dom2"/>
</dbReference>
<accession>A0A5S4FM12</accession>
<name>A0A5S4FM12_9ACTN</name>
<dbReference type="GO" id="GO:0016491">
    <property type="term" value="F:oxidoreductase activity"/>
    <property type="evidence" value="ECO:0007669"/>
    <property type="project" value="UniProtKB-KW"/>
</dbReference>
<dbReference type="PANTHER" id="PTHR43580:SF2">
    <property type="entry name" value="CYTOKINE-LIKE NUCLEAR FACTOR N-PAC"/>
    <property type="match status" value="1"/>
</dbReference>
<protein>
    <submittedName>
        <fullName evidence="5">NAD(P)-dependent oxidoreductase</fullName>
    </submittedName>
</protein>
<dbReference type="OrthoDB" id="4535742at2"/>